<keyword evidence="4" id="KW-1185">Reference proteome</keyword>
<dbReference type="Pfam" id="PF00376">
    <property type="entry name" value="MerR"/>
    <property type="match status" value="1"/>
</dbReference>
<dbReference type="InterPro" id="IPR047057">
    <property type="entry name" value="MerR_fam"/>
</dbReference>
<dbReference type="Proteomes" id="UP001183619">
    <property type="component" value="Unassembled WGS sequence"/>
</dbReference>
<accession>A0ABU2BB61</accession>
<sequence length="244" mass="26587">MSALQKARIQQSPAKPQKTMSIGVVLEILNAEFPDVTVSKIRFLESEGLITPQRTSSGYRRFVQADVDRLRYILTTQRDNYLPLKVIREQLEAMDSGAVTPILKTADAQPMISPEKFRAPAITRLTDSDVALQAGVEESFVVELAKAGIIKPDASGFFTVDDVRVASTAASLGEFGFDLRHLKSLVNAANRQASLISQAVVPVARAKNADAKQRAAEMSQQITAHVASLHAVLVKNAVRDQIGY</sequence>
<dbReference type="SMART" id="SM00422">
    <property type="entry name" value="HTH_MERR"/>
    <property type="match status" value="1"/>
</dbReference>
<dbReference type="InterPro" id="IPR009061">
    <property type="entry name" value="DNA-bd_dom_put_sf"/>
</dbReference>
<feature type="domain" description="HTH merR-type" evidence="2">
    <location>
        <begin position="31"/>
        <end position="93"/>
    </location>
</feature>
<protein>
    <submittedName>
        <fullName evidence="3">DNA-binding transcriptional MerR regulator</fullName>
    </submittedName>
</protein>
<dbReference type="EMBL" id="JAVDYF010000001">
    <property type="protein sequence ID" value="MDR7355596.1"/>
    <property type="molecule type" value="Genomic_DNA"/>
</dbReference>
<name>A0ABU2BB61_9CORY</name>
<proteinExistence type="predicted"/>
<evidence type="ECO:0000259" key="2">
    <source>
        <dbReference type="PROSITE" id="PS50937"/>
    </source>
</evidence>
<evidence type="ECO:0000313" key="3">
    <source>
        <dbReference type="EMBL" id="MDR7355596.1"/>
    </source>
</evidence>
<organism evidence="3 4">
    <name type="scientific">Corynebacterium felinum</name>
    <dbReference type="NCBI Taxonomy" id="131318"/>
    <lineage>
        <taxon>Bacteria</taxon>
        <taxon>Bacillati</taxon>
        <taxon>Actinomycetota</taxon>
        <taxon>Actinomycetes</taxon>
        <taxon>Mycobacteriales</taxon>
        <taxon>Corynebacteriaceae</taxon>
        <taxon>Corynebacterium</taxon>
    </lineage>
</organism>
<dbReference type="PROSITE" id="PS50937">
    <property type="entry name" value="HTH_MERR_2"/>
    <property type="match status" value="1"/>
</dbReference>
<dbReference type="RefSeq" id="WP_277103373.1">
    <property type="nucleotide sequence ID" value="NZ_BAAAJS010000072.1"/>
</dbReference>
<gene>
    <name evidence="3" type="ORF">J2S37_002134</name>
</gene>
<dbReference type="Gene3D" id="1.10.1660.10">
    <property type="match status" value="1"/>
</dbReference>
<dbReference type="GO" id="GO:0003677">
    <property type="term" value="F:DNA binding"/>
    <property type="evidence" value="ECO:0007669"/>
    <property type="project" value="UniProtKB-KW"/>
</dbReference>
<dbReference type="InterPro" id="IPR000551">
    <property type="entry name" value="MerR-type_HTH_dom"/>
</dbReference>
<comment type="caution">
    <text evidence="3">The sequence shown here is derived from an EMBL/GenBank/DDBJ whole genome shotgun (WGS) entry which is preliminary data.</text>
</comment>
<keyword evidence="1 3" id="KW-0238">DNA-binding</keyword>
<dbReference type="SUPFAM" id="SSF46955">
    <property type="entry name" value="Putative DNA-binding domain"/>
    <property type="match status" value="1"/>
</dbReference>
<dbReference type="PANTHER" id="PTHR30204">
    <property type="entry name" value="REDOX-CYCLING DRUG-SENSING TRANSCRIPTIONAL ACTIVATOR SOXR"/>
    <property type="match status" value="1"/>
</dbReference>
<evidence type="ECO:0000256" key="1">
    <source>
        <dbReference type="ARBA" id="ARBA00023125"/>
    </source>
</evidence>
<evidence type="ECO:0000313" key="4">
    <source>
        <dbReference type="Proteomes" id="UP001183619"/>
    </source>
</evidence>
<reference evidence="3 4" key="1">
    <citation type="submission" date="2023-07" db="EMBL/GenBank/DDBJ databases">
        <title>Sequencing the genomes of 1000 actinobacteria strains.</title>
        <authorList>
            <person name="Klenk H.-P."/>
        </authorList>
    </citation>
    <scope>NUCLEOTIDE SEQUENCE [LARGE SCALE GENOMIC DNA]</scope>
    <source>
        <strain evidence="3 4">DSM 44508</strain>
    </source>
</reference>
<dbReference type="PANTHER" id="PTHR30204:SF89">
    <property type="entry name" value="HTH MERR-TYPE DOMAIN-CONTAINING PROTEIN"/>
    <property type="match status" value="1"/>
</dbReference>
<dbReference type="CDD" id="cd00592">
    <property type="entry name" value="HTH_MerR-like"/>
    <property type="match status" value="1"/>
</dbReference>